<keyword evidence="1" id="KW-0812">Transmembrane</keyword>
<accession>A0A4U5PHC4</accession>
<evidence type="ECO:0008006" key="4">
    <source>
        <dbReference type="Google" id="ProtNLM"/>
    </source>
</evidence>
<organism evidence="2 3">
    <name type="scientific">Steinernema carpocapsae</name>
    <name type="common">Entomopathogenic nematode</name>
    <dbReference type="NCBI Taxonomy" id="34508"/>
    <lineage>
        <taxon>Eukaryota</taxon>
        <taxon>Metazoa</taxon>
        <taxon>Ecdysozoa</taxon>
        <taxon>Nematoda</taxon>
        <taxon>Chromadorea</taxon>
        <taxon>Rhabditida</taxon>
        <taxon>Tylenchina</taxon>
        <taxon>Panagrolaimomorpha</taxon>
        <taxon>Strongyloidoidea</taxon>
        <taxon>Steinernematidae</taxon>
        <taxon>Steinernema</taxon>
    </lineage>
</organism>
<dbReference type="Proteomes" id="UP000298663">
    <property type="component" value="Unassembled WGS sequence"/>
</dbReference>
<keyword evidence="3" id="KW-1185">Reference proteome</keyword>
<protein>
    <recommendedName>
        <fullName evidence="4">7TM GPCR serpentine receptor class x (Srx) domain-containing protein</fullName>
    </recommendedName>
</protein>
<feature type="transmembrane region" description="Helical" evidence="1">
    <location>
        <begin position="50"/>
        <end position="68"/>
    </location>
</feature>
<evidence type="ECO:0000313" key="2">
    <source>
        <dbReference type="EMBL" id="TKR96027.1"/>
    </source>
</evidence>
<reference evidence="2 3" key="2">
    <citation type="journal article" date="2019" name="G3 (Bethesda)">
        <title>Hybrid Assembly of the Genome of the Entomopathogenic Nematode Steinernema carpocapsae Identifies the X-Chromosome.</title>
        <authorList>
            <person name="Serra L."/>
            <person name="Macchietto M."/>
            <person name="Macias-Munoz A."/>
            <person name="McGill C.J."/>
            <person name="Rodriguez I.M."/>
            <person name="Rodriguez B."/>
            <person name="Murad R."/>
            <person name="Mortazavi A."/>
        </authorList>
    </citation>
    <scope>NUCLEOTIDE SEQUENCE [LARGE SCALE GENOMIC DNA]</scope>
    <source>
        <strain evidence="2 3">ALL</strain>
    </source>
</reference>
<dbReference type="STRING" id="34508.A0A4U5PHC4"/>
<feature type="transmembrane region" description="Helical" evidence="1">
    <location>
        <begin position="20"/>
        <end position="38"/>
    </location>
</feature>
<keyword evidence="1" id="KW-1133">Transmembrane helix</keyword>
<evidence type="ECO:0000313" key="3">
    <source>
        <dbReference type="Proteomes" id="UP000298663"/>
    </source>
</evidence>
<gene>
    <name evidence="2" type="ORF">L596_010108</name>
</gene>
<evidence type="ECO:0000256" key="1">
    <source>
        <dbReference type="SAM" id="Phobius"/>
    </source>
</evidence>
<reference evidence="2 3" key="1">
    <citation type="journal article" date="2015" name="Genome Biol.">
        <title>Comparative genomics of Steinernema reveals deeply conserved gene regulatory networks.</title>
        <authorList>
            <person name="Dillman A.R."/>
            <person name="Macchietto M."/>
            <person name="Porter C.F."/>
            <person name="Rogers A."/>
            <person name="Williams B."/>
            <person name="Antoshechkin I."/>
            <person name="Lee M.M."/>
            <person name="Goodwin Z."/>
            <person name="Lu X."/>
            <person name="Lewis E.E."/>
            <person name="Goodrich-Blair H."/>
            <person name="Stock S.P."/>
            <person name="Adams B.J."/>
            <person name="Sternberg P.W."/>
            <person name="Mortazavi A."/>
        </authorList>
    </citation>
    <scope>NUCLEOTIDE SEQUENCE [LARGE SCALE GENOMIC DNA]</scope>
    <source>
        <strain evidence="2 3">ALL</strain>
    </source>
</reference>
<dbReference type="EMBL" id="AZBU02000002">
    <property type="protein sequence ID" value="TKR96027.1"/>
    <property type="molecule type" value="Genomic_DNA"/>
</dbReference>
<proteinExistence type="predicted"/>
<sequence length="77" mass="8686">MFVLEYPDNLRQILSVDHYFGAALGVVLNTIVVVGLNLKRSVKLGTYRWFLMVHTVNDLVSAVSMGMLELVKLKTTF</sequence>
<dbReference type="AlphaFoldDB" id="A0A4U5PHC4"/>
<comment type="caution">
    <text evidence="2">The sequence shown here is derived from an EMBL/GenBank/DDBJ whole genome shotgun (WGS) entry which is preliminary data.</text>
</comment>
<name>A0A4U5PHC4_STECR</name>
<keyword evidence="1" id="KW-0472">Membrane</keyword>